<feature type="region of interest" description="Disordered" evidence="1">
    <location>
        <begin position="251"/>
        <end position="300"/>
    </location>
</feature>
<dbReference type="AlphaFoldDB" id="R6TLX1"/>
<keyword evidence="2" id="KW-0812">Transmembrane</keyword>
<evidence type="ECO:0000313" key="6">
    <source>
        <dbReference type="Proteomes" id="UP000017938"/>
    </source>
</evidence>
<dbReference type="Proteomes" id="UP000017938">
    <property type="component" value="Unassembled WGS sequence"/>
</dbReference>
<name>R6TLX1_9BACT</name>
<dbReference type="EMBL" id="JALEMU010000158">
    <property type="protein sequence ID" value="MCI5756508.1"/>
    <property type="molecule type" value="Genomic_DNA"/>
</dbReference>
<feature type="compositionally biased region" description="Polar residues" evidence="1">
    <location>
        <begin position="272"/>
        <end position="298"/>
    </location>
</feature>
<evidence type="ECO:0000256" key="1">
    <source>
        <dbReference type="SAM" id="MobiDB-lite"/>
    </source>
</evidence>
<dbReference type="EMBL" id="CBFW010000153">
    <property type="protein sequence ID" value="CDC73230.1"/>
    <property type="molecule type" value="Genomic_DNA"/>
</dbReference>
<gene>
    <name evidence="4" type="ORF">BN580_01185</name>
    <name evidence="5" type="ORF">MR241_09485</name>
</gene>
<protein>
    <recommendedName>
        <fullName evidence="8">3-keto-disaccharide hydrolase domain-containing protein</fullName>
    </recommendedName>
</protein>
<dbReference type="Proteomes" id="UP001139365">
    <property type="component" value="Unassembled WGS sequence"/>
</dbReference>
<proteinExistence type="predicted"/>
<comment type="caution">
    <text evidence="4">The sequence shown here is derived from an EMBL/GenBank/DDBJ whole genome shotgun (WGS) entry which is preliminary data.</text>
</comment>
<evidence type="ECO:0000256" key="3">
    <source>
        <dbReference type="SAM" id="SignalP"/>
    </source>
</evidence>
<evidence type="ECO:0000313" key="5">
    <source>
        <dbReference type="EMBL" id="MCI5756508.1"/>
    </source>
</evidence>
<feature type="transmembrane region" description="Helical" evidence="2">
    <location>
        <begin position="305"/>
        <end position="326"/>
    </location>
</feature>
<evidence type="ECO:0000313" key="7">
    <source>
        <dbReference type="Proteomes" id="UP001139365"/>
    </source>
</evidence>
<evidence type="ECO:0000256" key="2">
    <source>
        <dbReference type="SAM" id="Phobius"/>
    </source>
</evidence>
<feature type="chain" id="PRO_5041861160" description="3-keto-disaccharide hydrolase domain-containing protein" evidence="3">
    <location>
        <begin position="23"/>
        <end position="332"/>
    </location>
</feature>
<dbReference type="Gene3D" id="2.60.120.560">
    <property type="entry name" value="Exo-inulinase, domain 1"/>
    <property type="match status" value="1"/>
</dbReference>
<evidence type="ECO:0008006" key="8">
    <source>
        <dbReference type="Google" id="ProtNLM"/>
    </source>
</evidence>
<feature type="signal peptide" evidence="3">
    <location>
        <begin position="1"/>
        <end position="22"/>
    </location>
</feature>
<reference evidence="4" key="1">
    <citation type="submission" date="2012-11" db="EMBL/GenBank/DDBJ databases">
        <title>Dependencies among metagenomic species, viruses, plasmids and units of genetic variation.</title>
        <authorList>
            <person name="Nielsen H.B."/>
            <person name="Almeida M."/>
            <person name="Juncker A.S."/>
            <person name="Rasmussen S."/>
            <person name="Li J."/>
            <person name="Sunagawa S."/>
            <person name="Plichta D."/>
            <person name="Gautier L."/>
            <person name="Le Chatelier E."/>
            <person name="Peletier E."/>
            <person name="Bonde I."/>
            <person name="Nielsen T."/>
            <person name="Manichanh C."/>
            <person name="Arumugam M."/>
            <person name="Batto J."/>
            <person name="Santos M.B.Q.D."/>
            <person name="Blom N."/>
            <person name="Borruel N."/>
            <person name="Burgdorf K.S."/>
            <person name="Boumezbeur F."/>
            <person name="Casellas F."/>
            <person name="Dore J."/>
            <person name="Guarner F."/>
            <person name="Hansen T."/>
            <person name="Hildebrand F."/>
            <person name="Kaas R.S."/>
            <person name="Kennedy S."/>
            <person name="Kristiansen K."/>
            <person name="Kultima J.R."/>
            <person name="Leonard P."/>
            <person name="Levenez F."/>
            <person name="Lund O."/>
            <person name="Moumen B."/>
            <person name="Le Paslier D."/>
            <person name="Pons N."/>
            <person name="Pedersen O."/>
            <person name="Prifti E."/>
            <person name="Qin J."/>
            <person name="Raes J."/>
            <person name="Tap J."/>
            <person name="Tims S."/>
            <person name="Ussery D.W."/>
            <person name="Yamada T."/>
            <person name="MetaHit consortium"/>
            <person name="Renault P."/>
            <person name="Sicheritz-Ponten T."/>
            <person name="Bork P."/>
            <person name="Wang J."/>
            <person name="Brunak S."/>
            <person name="Ehrlich S.D."/>
        </authorList>
    </citation>
    <scope>NUCLEOTIDE SEQUENCE [LARGE SCALE GENOMIC DNA]</scope>
</reference>
<keyword evidence="2" id="KW-1133">Transmembrane helix</keyword>
<keyword evidence="2" id="KW-0472">Membrane</keyword>
<keyword evidence="3" id="KW-0732">Signal</keyword>
<accession>R6TLX1</accession>
<organism evidence="4 6">
    <name type="scientific">Candidatus Colimorpha enterica</name>
    <dbReference type="NCBI Taxonomy" id="3083063"/>
    <lineage>
        <taxon>Bacteria</taxon>
        <taxon>Pseudomonadati</taxon>
        <taxon>Bacteroidota</taxon>
        <taxon>Bacteroidia</taxon>
        <taxon>Bacteroidales</taxon>
        <taxon>Candidatus Colimorpha</taxon>
    </lineage>
</organism>
<sequence length="332" mass="35531">MKKSRAAAILLALALIPSAVCAVPVSAAEDVIYSENFDGKSTADIKYDLSHYHAIPESDGKQCLDYEVKDGVLHVFNKEENTQINFLPLVGSDLLAGRDGYVIELDMKPVKVDAASYGVGIALHPGFPAEGVEPNKDNMRSYDEYVFRDYNMDGVLSFGRYRRESGKAGGGSVNRIIDDISSGFGEWYKIKLVVRGENVDVYFGDAEKPVMNVVNTYSDKGAICLVSVGSGEFYADNIKITAAEPMTTVPVTSEPVTTVPKETEPTVTTEPSGTGSDTLNRPGSSDTRMPDTSGTETGENGGFPIVPVIAAGCAVIAAAVILPIVLKKKKTE</sequence>
<reference evidence="5 7" key="2">
    <citation type="submission" date="2022-03" db="EMBL/GenBank/DDBJ databases">
        <title>Metagenome-assembled genomes from swine fecal metagenomes.</title>
        <authorList>
            <person name="Holman D.B."/>
            <person name="Kommadath A."/>
        </authorList>
    </citation>
    <scope>NUCLEOTIDE SEQUENCE [LARGE SCALE GENOMIC DNA]</scope>
    <source>
        <strain evidence="5">SUG147</strain>
    </source>
</reference>
<evidence type="ECO:0000313" key="4">
    <source>
        <dbReference type="EMBL" id="CDC73230.1"/>
    </source>
</evidence>
<feature type="compositionally biased region" description="Low complexity" evidence="1">
    <location>
        <begin position="251"/>
        <end position="271"/>
    </location>
</feature>